<evidence type="ECO:0000313" key="2">
    <source>
        <dbReference type="Proteomes" id="UP001058074"/>
    </source>
</evidence>
<accession>A0ACB5R813</accession>
<evidence type="ECO:0000313" key="1">
    <source>
        <dbReference type="EMBL" id="GKX65166.1"/>
    </source>
</evidence>
<organism evidence="1 2">
    <name type="scientific">Inconstantimicrobium mannanitabidum</name>
    <dbReference type="NCBI Taxonomy" id="1604901"/>
    <lineage>
        <taxon>Bacteria</taxon>
        <taxon>Bacillati</taxon>
        <taxon>Bacillota</taxon>
        <taxon>Clostridia</taxon>
        <taxon>Eubacteriales</taxon>
        <taxon>Clostridiaceae</taxon>
        <taxon>Inconstantimicrobium</taxon>
    </lineage>
</organism>
<proteinExistence type="predicted"/>
<protein>
    <submittedName>
        <fullName evidence="1">Methyl-accepting chemotaxis protein</fullName>
    </submittedName>
</protein>
<comment type="caution">
    <text evidence="1">The sequence shown here is derived from an EMBL/GenBank/DDBJ whole genome shotgun (WGS) entry which is preliminary data.</text>
</comment>
<reference evidence="1" key="1">
    <citation type="journal article" date="2025" name="Int. J. Syst. Evol. Microbiol.">
        <title>Inconstantimicrobium mannanitabidum sp. nov., a novel member of the family Clostridiaceae isolated from anoxic soil under the treatment of reductive soil disinfestation.</title>
        <authorList>
            <person name="Ueki A."/>
            <person name="Tonouchi A."/>
            <person name="Honma S."/>
            <person name="Kaku N."/>
            <person name="Ueki K."/>
        </authorList>
    </citation>
    <scope>NUCLEOTIDE SEQUENCE</scope>
    <source>
        <strain evidence="1">TW13</strain>
    </source>
</reference>
<dbReference type="Proteomes" id="UP001058074">
    <property type="component" value="Unassembled WGS sequence"/>
</dbReference>
<dbReference type="EMBL" id="BROD01000001">
    <property type="protein sequence ID" value="GKX65166.1"/>
    <property type="molecule type" value="Genomic_DNA"/>
</dbReference>
<keyword evidence="2" id="KW-1185">Reference proteome</keyword>
<gene>
    <name evidence="1" type="ORF">rsdtw13_04240</name>
</gene>
<sequence>MYNQELEPFLKVAPVIKDMLQEDIMIVVTDTTKFIYYSPGYKLDTKISIGIEIPTNGAVYKALKSGEISSAIISKEAYGIPFKSISYPVKDSNGNVIGVVCIGKSLEEQYKVEESTDTLFSSLEETSASVEEISSGSEKLLNIIGNLVETSKETEKQIKESNEIISLMQNIASKSNLLGLNAAIEAARSGEQGKGFAVVASEMRKLAQLSSESSQKVSNALFEISKSTEEVFKIINEVQSISETQAAATEEITATLEEVTASAQTVVEIAKVK</sequence>
<name>A0ACB5R813_9CLOT</name>